<sequence length="216" mass="22045">MPITLMNPNSNRATTEAMCAIAARALPQAPLGWTAPDGPPMITTQAALDAAAALVGAAVLTPEPTAIIVSAFGDPGAEEIARRYPCPVIGIGGAAARAAARSGAPFAVATTTPELQPAIDRLMQRNAAPGLYKGCFLSQGDALALMADAEALDAALLEAVRRAVASGARRVIIGGGPLGQAAERLRECAPVPLENPVLCAAREVAATLEKQHERRG</sequence>
<comment type="similarity">
    <text evidence="1">Belongs to the HyuE racemase family.</text>
</comment>
<dbReference type="Proteomes" id="UP000198426">
    <property type="component" value="Unassembled WGS sequence"/>
</dbReference>
<gene>
    <name evidence="2" type="ORF">SAMN05421757_106219</name>
</gene>
<dbReference type="AlphaFoldDB" id="A0A239K2D0"/>
<dbReference type="InterPro" id="IPR015942">
    <property type="entry name" value="Asp/Glu/hydantoin_racemase"/>
</dbReference>
<evidence type="ECO:0000313" key="3">
    <source>
        <dbReference type="Proteomes" id="UP000198426"/>
    </source>
</evidence>
<evidence type="ECO:0000256" key="1">
    <source>
        <dbReference type="ARBA" id="ARBA00038414"/>
    </source>
</evidence>
<accession>A0A239K2D0</accession>
<name>A0A239K2D0_9RHOB</name>
<dbReference type="InterPro" id="IPR052186">
    <property type="entry name" value="Hydantoin_racemase-like"/>
</dbReference>
<keyword evidence="3" id="KW-1185">Reference proteome</keyword>
<dbReference type="PANTHER" id="PTHR28047">
    <property type="entry name" value="PROTEIN DCG1"/>
    <property type="match status" value="1"/>
</dbReference>
<dbReference type="RefSeq" id="WP_176442904.1">
    <property type="nucleotide sequence ID" value="NZ_FZOY01000006.1"/>
</dbReference>
<dbReference type="Pfam" id="PF01177">
    <property type="entry name" value="Asp_Glu_race"/>
    <property type="match status" value="1"/>
</dbReference>
<protein>
    <submittedName>
        <fullName evidence="2">Asp/Glu/hydantoin racemase</fullName>
    </submittedName>
</protein>
<dbReference type="InterPro" id="IPR053714">
    <property type="entry name" value="Iso_Racemase_Enz_sf"/>
</dbReference>
<evidence type="ECO:0000313" key="2">
    <source>
        <dbReference type="EMBL" id="SNT12546.1"/>
    </source>
</evidence>
<dbReference type="Gene3D" id="3.40.50.12500">
    <property type="match status" value="1"/>
</dbReference>
<organism evidence="2 3">
    <name type="scientific">Tropicimonas sediminicola</name>
    <dbReference type="NCBI Taxonomy" id="1031541"/>
    <lineage>
        <taxon>Bacteria</taxon>
        <taxon>Pseudomonadati</taxon>
        <taxon>Pseudomonadota</taxon>
        <taxon>Alphaproteobacteria</taxon>
        <taxon>Rhodobacterales</taxon>
        <taxon>Roseobacteraceae</taxon>
        <taxon>Tropicimonas</taxon>
    </lineage>
</organism>
<reference evidence="2 3" key="1">
    <citation type="submission" date="2017-06" db="EMBL/GenBank/DDBJ databases">
        <authorList>
            <person name="Kim H.J."/>
            <person name="Triplett B.A."/>
        </authorList>
    </citation>
    <scope>NUCLEOTIDE SEQUENCE [LARGE SCALE GENOMIC DNA]</scope>
    <source>
        <strain evidence="2 3">DSM 29339</strain>
    </source>
</reference>
<dbReference type="PANTHER" id="PTHR28047:SF5">
    <property type="entry name" value="PROTEIN DCG1"/>
    <property type="match status" value="1"/>
</dbReference>
<dbReference type="EMBL" id="FZOY01000006">
    <property type="protein sequence ID" value="SNT12546.1"/>
    <property type="molecule type" value="Genomic_DNA"/>
</dbReference>
<proteinExistence type="inferred from homology"/>
<dbReference type="GO" id="GO:0047661">
    <property type="term" value="F:amino-acid racemase activity"/>
    <property type="evidence" value="ECO:0007669"/>
    <property type="project" value="InterPro"/>
</dbReference>